<dbReference type="RefSeq" id="WP_210597612.1">
    <property type="nucleotide sequence ID" value="NZ_JAGKSQ010000004.1"/>
</dbReference>
<protein>
    <submittedName>
        <fullName evidence="2">VWA domain-containing protein</fullName>
    </submittedName>
</protein>
<evidence type="ECO:0000313" key="2">
    <source>
        <dbReference type="EMBL" id="MBP3951935.1"/>
    </source>
</evidence>
<reference evidence="2" key="1">
    <citation type="submission" date="2021-03" db="EMBL/GenBank/DDBJ databases">
        <title>Bacillus suaedae sp. nov., isolated from Suaeda aralocaspica.</title>
        <authorList>
            <person name="Lei R.F.R."/>
        </authorList>
    </citation>
    <scope>NUCLEOTIDE SEQUENCE</scope>
    <source>
        <strain evidence="2">YZJH907-2</strain>
    </source>
</reference>
<dbReference type="EMBL" id="JAGKSQ010000004">
    <property type="protein sequence ID" value="MBP3951935.1"/>
    <property type="molecule type" value="Genomic_DNA"/>
</dbReference>
<dbReference type="Gene3D" id="3.40.50.410">
    <property type="entry name" value="von Willebrand factor, type A domain"/>
    <property type="match status" value="1"/>
</dbReference>
<gene>
    <name evidence="2" type="ORF">J7W16_12410</name>
</gene>
<evidence type="ECO:0000313" key="3">
    <source>
        <dbReference type="Proteomes" id="UP000678228"/>
    </source>
</evidence>
<sequence>MKNNVTEIVFILDKSGSMSGLEADTIGGYNSMLNKQRNADGDAFVTTVLFNHQNQLVHDRINVKAIAPITEMDYEVGGTTALLDAIGSAINKMMNVQTYTTEDERAGKTLFVITTDGMENASREFTSTQIKNMIEQQKEKHGWEFIFLGANIDAVATAAQFGIEEDFAVDYRADAMGTKLNYESVNEAVVKVRSGQKMDRSWKNAIERDLETR</sequence>
<dbReference type="AlphaFoldDB" id="A0A940WSZ7"/>
<dbReference type="Proteomes" id="UP000678228">
    <property type="component" value="Unassembled WGS sequence"/>
</dbReference>
<name>A0A940WSZ7_9BACI</name>
<proteinExistence type="predicted"/>
<keyword evidence="3" id="KW-1185">Reference proteome</keyword>
<comment type="caution">
    <text evidence="2">The sequence shown here is derived from an EMBL/GenBank/DDBJ whole genome shotgun (WGS) entry which is preliminary data.</text>
</comment>
<feature type="domain" description="VWFA" evidence="1">
    <location>
        <begin position="7"/>
        <end position="149"/>
    </location>
</feature>
<evidence type="ECO:0000259" key="1">
    <source>
        <dbReference type="PROSITE" id="PS50234"/>
    </source>
</evidence>
<dbReference type="InterPro" id="IPR002035">
    <property type="entry name" value="VWF_A"/>
</dbReference>
<accession>A0A940WSZ7</accession>
<dbReference type="SUPFAM" id="SSF53300">
    <property type="entry name" value="vWA-like"/>
    <property type="match status" value="1"/>
</dbReference>
<dbReference type="InterPro" id="IPR036465">
    <property type="entry name" value="vWFA_dom_sf"/>
</dbReference>
<dbReference type="PROSITE" id="PS50234">
    <property type="entry name" value="VWFA"/>
    <property type="match status" value="1"/>
</dbReference>
<organism evidence="2 3">
    <name type="scientific">Halalkalibacter suaedae</name>
    <dbReference type="NCBI Taxonomy" id="2822140"/>
    <lineage>
        <taxon>Bacteria</taxon>
        <taxon>Bacillati</taxon>
        <taxon>Bacillota</taxon>
        <taxon>Bacilli</taxon>
        <taxon>Bacillales</taxon>
        <taxon>Bacillaceae</taxon>
        <taxon>Halalkalibacter</taxon>
    </lineage>
</organism>